<evidence type="ECO:0000256" key="1">
    <source>
        <dbReference type="SAM" id="Phobius"/>
    </source>
</evidence>
<accession>A0A481Z3V4</accession>
<sequence length="101" mass="11561">MSKHVYVIHAGEYWNYKVYGIYSTLKMARIGIPLALSIYYDVGHAFGALAIVKHRMDKVEFIYGNDNTIEIWIEGIDTPIKNIGIDDTDKITAEINRIKNI</sequence>
<feature type="transmembrane region" description="Helical" evidence="1">
    <location>
        <begin position="30"/>
        <end position="52"/>
    </location>
</feature>
<keyword evidence="1" id="KW-0812">Transmembrane</keyword>
<keyword evidence="1" id="KW-0472">Membrane</keyword>
<keyword evidence="1" id="KW-1133">Transmembrane helix</keyword>
<evidence type="ECO:0000313" key="2">
    <source>
        <dbReference type="EMBL" id="QBK90061.1"/>
    </source>
</evidence>
<name>A0A481Z3V4_9VIRU</name>
<gene>
    <name evidence="2" type="ORF">LCPAC101_03460</name>
</gene>
<organism evidence="2">
    <name type="scientific">Pithovirus LCPAC101</name>
    <dbReference type="NCBI Taxonomy" id="2506586"/>
    <lineage>
        <taxon>Viruses</taxon>
        <taxon>Pithoviruses</taxon>
    </lineage>
</organism>
<dbReference type="EMBL" id="MK500460">
    <property type="protein sequence ID" value="QBK90061.1"/>
    <property type="molecule type" value="Genomic_DNA"/>
</dbReference>
<proteinExistence type="predicted"/>
<reference evidence="2" key="1">
    <citation type="journal article" date="2019" name="MBio">
        <title>Virus Genomes from Deep Sea Sediments Expand the Ocean Megavirome and Support Independent Origins of Viral Gigantism.</title>
        <authorList>
            <person name="Backstrom D."/>
            <person name="Yutin N."/>
            <person name="Jorgensen S.L."/>
            <person name="Dharamshi J."/>
            <person name="Homa F."/>
            <person name="Zaremba-Niedwiedzka K."/>
            <person name="Spang A."/>
            <person name="Wolf Y.I."/>
            <person name="Koonin E.V."/>
            <person name="Ettema T.J."/>
        </authorList>
    </citation>
    <scope>NUCLEOTIDE SEQUENCE</scope>
</reference>
<protein>
    <submittedName>
        <fullName evidence="2">Uncharacterized protein</fullName>
    </submittedName>
</protein>